<proteinExistence type="predicted"/>
<accession>A0A8H3LR66</accession>
<dbReference type="Proteomes" id="UP000615446">
    <property type="component" value="Unassembled WGS sequence"/>
</dbReference>
<dbReference type="AlphaFoldDB" id="A0A8H3LR66"/>
<organism evidence="1 2">
    <name type="scientific">Rhizophagus clarus</name>
    <dbReference type="NCBI Taxonomy" id="94130"/>
    <lineage>
        <taxon>Eukaryota</taxon>
        <taxon>Fungi</taxon>
        <taxon>Fungi incertae sedis</taxon>
        <taxon>Mucoromycota</taxon>
        <taxon>Glomeromycotina</taxon>
        <taxon>Glomeromycetes</taxon>
        <taxon>Glomerales</taxon>
        <taxon>Glomeraceae</taxon>
        <taxon>Rhizophagus</taxon>
    </lineage>
</organism>
<reference evidence="1" key="1">
    <citation type="submission" date="2019-10" db="EMBL/GenBank/DDBJ databases">
        <title>Conservation and host-specific expression of non-tandemly repeated heterogenous ribosome RNA gene in arbuscular mycorrhizal fungi.</title>
        <authorList>
            <person name="Maeda T."/>
            <person name="Kobayashi Y."/>
            <person name="Nakagawa T."/>
            <person name="Ezawa T."/>
            <person name="Yamaguchi K."/>
            <person name="Bino T."/>
            <person name="Nishimoto Y."/>
            <person name="Shigenobu S."/>
            <person name="Kawaguchi M."/>
        </authorList>
    </citation>
    <scope>NUCLEOTIDE SEQUENCE</scope>
    <source>
        <strain evidence="1">HR1</strain>
    </source>
</reference>
<dbReference type="EMBL" id="BLAL01000191">
    <property type="protein sequence ID" value="GES89864.1"/>
    <property type="molecule type" value="Genomic_DNA"/>
</dbReference>
<sequence length="138" mass="15974">MNCWKKTGIGEIKDNLIFDDYVDIEDEEAELEKLITLLPEEDALTDDEIIDSVLNSDKKEKIVIDENKSIPVMEKISLKETEKTVNNITQFLYEQGSEFGEVNEKLEILKGLYKHIKLLIVKNLKQLNLNNFCNNIID</sequence>
<name>A0A8H3LR66_9GLOM</name>
<evidence type="ECO:0000313" key="1">
    <source>
        <dbReference type="EMBL" id="GES89864.1"/>
    </source>
</evidence>
<dbReference type="OrthoDB" id="162969at2759"/>
<gene>
    <name evidence="1" type="ORF">RCL2_001674000</name>
</gene>
<evidence type="ECO:0000313" key="2">
    <source>
        <dbReference type="Proteomes" id="UP000615446"/>
    </source>
</evidence>
<comment type="caution">
    <text evidence="1">The sequence shown here is derived from an EMBL/GenBank/DDBJ whole genome shotgun (WGS) entry which is preliminary data.</text>
</comment>
<protein>
    <submittedName>
        <fullName evidence="1">Uncharacterized protein</fullName>
    </submittedName>
</protein>